<dbReference type="AlphaFoldDB" id="A0A426ZCA1"/>
<protein>
    <submittedName>
        <fullName evidence="2">Uncharacterized protein</fullName>
    </submittedName>
</protein>
<comment type="caution">
    <text evidence="2">The sequence shown here is derived from an EMBL/GenBank/DDBJ whole genome shotgun (WGS) entry which is preliminary data.</text>
</comment>
<proteinExistence type="predicted"/>
<evidence type="ECO:0000256" key="1">
    <source>
        <dbReference type="SAM" id="MobiDB-lite"/>
    </source>
</evidence>
<organism evidence="2 3">
    <name type="scientific">Ensete ventricosum</name>
    <name type="common">Abyssinian banana</name>
    <name type="synonym">Musa ensete</name>
    <dbReference type="NCBI Taxonomy" id="4639"/>
    <lineage>
        <taxon>Eukaryota</taxon>
        <taxon>Viridiplantae</taxon>
        <taxon>Streptophyta</taxon>
        <taxon>Embryophyta</taxon>
        <taxon>Tracheophyta</taxon>
        <taxon>Spermatophyta</taxon>
        <taxon>Magnoliopsida</taxon>
        <taxon>Liliopsida</taxon>
        <taxon>Zingiberales</taxon>
        <taxon>Musaceae</taxon>
        <taxon>Ensete</taxon>
    </lineage>
</organism>
<dbReference type="EMBL" id="AMZH03007327">
    <property type="protein sequence ID" value="RRT61600.1"/>
    <property type="molecule type" value="Genomic_DNA"/>
</dbReference>
<reference evidence="2 3" key="1">
    <citation type="journal article" date="2014" name="Agronomy (Basel)">
        <title>A Draft Genome Sequence for Ensete ventricosum, the Drought-Tolerant Tree Against Hunger.</title>
        <authorList>
            <person name="Harrison J."/>
            <person name="Moore K.A."/>
            <person name="Paszkiewicz K."/>
            <person name="Jones T."/>
            <person name="Grant M."/>
            <person name="Ambacheew D."/>
            <person name="Muzemil S."/>
            <person name="Studholme D.J."/>
        </authorList>
    </citation>
    <scope>NUCLEOTIDE SEQUENCE [LARGE SCALE GENOMIC DNA]</scope>
</reference>
<feature type="region of interest" description="Disordered" evidence="1">
    <location>
        <begin position="1"/>
        <end position="30"/>
    </location>
</feature>
<evidence type="ECO:0000313" key="2">
    <source>
        <dbReference type="EMBL" id="RRT61600.1"/>
    </source>
</evidence>
<dbReference type="Proteomes" id="UP000287651">
    <property type="component" value="Unassembled WGS sequence"/>
</dbReference>
<evidence type="ECO:0000313" key="3">
    <source>
        <dbReference type="Proteomes" id="UP000287651"/>
    </source>
</evidence>
<name>A0A426ZCA1_ENSVE</name>
<gene>
    <name evidence="2" type="ORF">B296_00033836</name>
</gene>
<accession>A0A426ZCA1</accession>
<sequence length="68" mass="7404">MDLNVLCKKPRMPSGKSAPAARAKSSQPEVEVIHVETSAKRPVRSLIPDQAATNRPKNRVKIAREGGE</sequence>